<dbReference type="AlphaFoldDB" id="A0A938YB01"/>
<gene>
    <name evidence="3" type="ORF">JL106_03175</name>
</gene>
<keyword evidence="2" id="KW-1133">Transmembrane helix</keyword>
<comment type="caution">
    <text evidence="3">The sequence shown here is derived from an EMBL/GenBank/DDBJ whole genome shotgun (WGS) entry which is preliminary data.</text>
</comment>
<reference evidence="3" key="1">
    <citation type="submission" date="2021-01" db="EMBL/GenBank/DDBJ databases">
        <title>YIM 132084 draft genome.</title>
        <authorList>
            <person name="An D."/>
        </authorList>
    </citation>
    <scope>NUCLEOTIDE SEQUENCE</scope>
    <source>
        <strain evidence="3">YIM 132084</strain>
    </source>
</reference>
<feature type="transmembrane region" description="Helical" evidence="2">
    <location>
        <begin position="60"/>
        <end position="84"/>
    </location>
</feature>
<keyword evidence="2" id="KW-0812">Transmembrane</keyword>
<accession>A0A938YB01</accession>
<name>A0A938YB01_9ACTN</name>
<dbReference type="EMBL" id="JAERWK010000005">
    <property type="protein sequence ID" value="MBM9466281.1"/>
    <property type="molecule type" value="Genomic_DNA"/>
</dbReference>
<organism evidence="3 4">
    <name type="scientific">Nakamurella leprariae</name>
    <dbReference type="NCBI Taxonomy" id="2803911"/>
    <lineage>
        <taxon>Bacteria</taxon>
        <taxon>Bacillati</taxon>
        <taxon>Actinomycetota</taxon>
        <taxon>Actinomycetes</taxon>
        <taxon>Nakamurellales</taxon>
        <taxon>Nakamurellaceae</taxon>
        <taxon>Nakamurella</taxon>
    </lineage>
</organism>
<dbReference type="RefSeq" id="WP_205259238.1">
    <property type="nucleotide sequence ID" value="NZ_JAERWK010000005.1"/>
</dbReference>
<evidence type="ECO:0000256" key="1">
    <source>
        <dbReference type="SAM" id="MobiDB-lite"/>
    </source>
</evidence>
<proteinExistence type="predicted"/>
<dbReference type="Proteomes" id="UP000663792">
    <property type="component" value="Unassembled WGS sequence"/>
</dbReference>
<feature type="region of interest" description="Disordered" evidence="1">
    <location>
        <begin position="90"/>
        <end position="112"/>
    </location>
</feature>
<evidence type="ECO:0000313" key="3">
    <source>
        <dbReference type="EMBL" id="MBM9466281.1"/>
    </source>
</evidence>
<keyword evidence="2" id="KW-0472">Membrane</keyword>
<sequence length="112" mass="10761">MTSGSAVAPSTPQARSAVLIGALVAVLGTVGAVLAVFAGVRTDMVTTVTGTTRLVHLSPGWITGAAGAALVAGIAAVLTGTALVRMRADRSVPEPAGAPLRSGAVVGSGGSR</sequence>
<protein>
    <submittedName>
        <fullName evidence="3">Uncharacterized protein</fullName>
    </submittedName>
</protein>
<evidence type="ECO:0000256" key="2">
    <source>
        <dbReference type="SAM" id="Phobius"/>
    </source>
</evidence>
<evidence type="ECO:0000313" key="4">
    <source>
        <dbReference type="Proteomes" id="UP000663792"/>
    </source>
</evidence>
<feature type="transmembrane region" description="Helical" evidence="2">
    <location>
        <begin position="17"/>
        <end position="40"/>
    </location>
</feature>
<keyword evidence="4" id="KW-1185">Reference proteome</keyword>